<dbReference type="GO" id="GO:0005275">
    <property type="term" value="F:amine transmembrane transporter activity"/>
    <property type="evidence" value="ECO:0007669"/>
    <property type="project" value="TreeGrafter"/>
</dbReference>
<keyword evidence="4" id="KW-0472">Membrane</keyword>
<evidence type="ECO:0000256" key="5">
    <source>
        <dbReference type="SAM" id="SignalP"/>
    </source>
</evidence>
<organism evidence="7 8">
    <name type="scientific">Guptibacillus hwajinpoensis</name>
    <dbReference type="NCBI Taxonomy" id="208199"/>
    <lineage>
        <taxon>Bacteria</taxon>
        <taxon>Bacillati</taxon>
        <taxon>Bacillota</taxon>
        <taxon>Bacilli</taxon>
        <taxon>Bacillales</taxon>
        <taxon>Guptibacillaceae</taxon>
        <taxon>Guptibacillus</taxon>
    </lineage>
</organism>
<evidence type="ECO:0000256" key="3">
    <source>
        <dbReference type="ARBA" id="ARBA00022475"/>
    </source>
</evidence>
<dbReference type="Pfam" id="PF04069">
    <property type="entry name" value="OpuAC"/>
    <property type="match status" value="1"/>
</dbReference>
<dbReference type="PANTHER" id="PTHR47737">
    <property type="entry name" value="GLYCINE BETAINE/PROLINE BETAINE TRANSPORT SYSTEM PERMEASE PROTEIN PROW"/>
    <property type="match status" value="1"/>
</dbReference>
<gene>
    <name evidence="7" type="ORF">FBF83_04445</name>
</gene>
<dbReference type="RefSeq" id="WP_136945905.1">
    <property type="nucleotide sequence ID" value="NZ_SWFM01000001.1"/>
</dbReference>
<evidence type="ECO:0000313" key="7">
    <source>
        <dbReference type="EMBL" id="TKD72055.1"/>
    </source>
</evidence>
<evidence type="ECO:0000259" key="6">
    <source>
        <dbReference type="Pfam" id="PF04069"/>
    </source>
</evidence>
<dbReference type="CDD" id="cd13639">
    <property type="entry name" value="PBP2_OpuAC_like"/>
    <property type="match status" value="1"/>
</dbReference>
<evidence type="ECO:0000313" key="8">
    <source>
        <dbReference type="Proteomes" id="UP000310541"/>
    </source>
</evidence>
<comment type="subcellular location">
    <subcellularLocation>
        <location evidence="1">Cell membrane</location>
    </subcellularLocation>
</comment>
<dbReference type="PANTHER" id="PTHR47737:SF1">
    <property type="entry name" value="GLYCINE BETAINE_PROLINE BETAINE TRANSPORT SYSTEM PERMEASE PROTEIN PROW"/>
    <property type="match status" value="1"/>
</dbReference>
<keyword evidence="3" id="KW-1003">Cell membrane</keyword>
<dbReference type="GO" id="GO:0031460">
    <property type="term" value="P:glycine betaine transport"/>
    <property type="evidence" value="ECO:0007669"/>
    <property type="project" value="TreeGrafter"/>
</dbReference>
<protein>
    <submittedName>
        <fullName evidence="7">Glycine betaine ABC transporter substrate-binding protein</fullName>
    </submittedName>
</protein>
<name>A0A4U1MN08_9BACL</name>
<dbReference type="InterPro" id="IPR007210">
    <property type="entry name" value="ABC_Gly_betaine_transp_sub-bd"/>
</dbReference>
<dbReference type="GO" id="GO:0015226">
    <property type="term" value="F:carnitine transmembrane transporter activity"/>
    <property type="evidence" value="ECO:0007669"/>
    <property type="project" value="TreeGrafter"/>
</dbReference>
<keyword evidence="2" id="KW-0813">Transport</keyword>
<feature type="chain" id="PRO_5039516631" evidence="5">
    <location>
        <begin position="18"/>
        <end position="287"/>
    </location>
</feature>
<dbReference type="SUPFAM" id="SSF53850">
    <property type="entry name" value="Periplasmic binding protein-like II"/>
    <property type="match status" value="1"/>
</dbReference>
<dbReference type="Gene3D" id="3.40.190.100">
    <property type="entry name" value="Glycine betaine-binding periplasmic protein, domain 2"/>
    <property type="match status" value="1"/>
</dbReference>
<dbReference type="Gene3D" id="3.40.190.10">
    <property type="entry name" value="Periplasmic binding protein-like II"/>
    <property type="match status" value="1"/>
</dbReference>
<dbReference type="OrthoDB" id="9787902at2"/>
<dbReference type="Proteomes" id="UP000310541">
    <property type="component" value="Unassembled WGS sequence"/>
</dbReference>
<evidence type="ECO:0000256" key="2">
    <source>
        <dbReference type="ARBA" id="ARBA00022448"/>
    </source>
</evidence>
<feature type="signal peptide" evidence="5">
    <location>
        <begin position="1"/>
        <end position="17"/>
    </location>
</feature>
<comment type="caution">
    <text evidence="7">The sequence shown here is derived from an EMBL/GenBank/DDBJ whole genome shotgun (WGS) entry which is preliminary data.</text>
</comment>
<sequence length="287" mass="32313">MKRGILLLVIAALSILAACGGAGDSADDEKSKGTVTFGLNNWAENIAVSNMWKVILEEKGYDIELKSMEKAPVWAGISQGDLDVAAEVWLPATDKPLYEEYKDDLKLHKTWYEGTGLGLVVPSYMDINNIEELNQKQDELGLEQIVGIDPGASLMEMSRTALDEYGLNYDLVDSSGPAMMSELKKAYEKEEPIIVTLWNPHWAFAEYDLKYLEDPKKVYGEADDIYYMTRTDFGDDHPEIVEWMNNWKMDDDSLGSLMATIKEADDAESGAKQWVEENQKLVSEWTE</sequence>
<keyword evidence="5" id="KW-0732">Signal</keyword>
<dbReference type="AlphaFoldDB" id="A0A4U1MN08"/>
<reference evidence="7 8" key="1">
    <citation type="submission" date="2019-04" db="EMBL/GenBank/DDBJ databases">
        <title>Genome sequence of Bacillus hwajinpoensis strain Y2.</title>
        <authorList>
            <person name="Fair J.L."/>
            <person name="Maclea K.S."/>
        </authorList>
    </citation>
    <scope>NUCLEOTIDE SEQUENCE [LARGE SCALE GENOMIC DNA]</scope>
    <source>
        <strain evidence="7 8">Y2</strain>
    </source>
</reference>
<evidence type="ECO:0000256" key="1">
    <source>
        <dbReference type="ARBA" id="ARBA00004236"/>
    </source>
</evidence>
<dbReference type="GO" id="GO:0043190">
    <property type="term" value="C:ATP-binding cassette (ABC) transporter complex"/>
    <property type="evidence" value="ECO:0007669"/>
    <property type="project" value="InterPro"/>
</dbReference>
<dbReference type="GO" id="GO:0015871">
    <property type="term" value="P:choline transport"/>
    <property type="evidence" value="ECO:0007669"/>
    <property type="project" value="TreeGrafter"/>
</dbReference>
<evidence type="ECO:0000256" key="4">
    <source>
        <dbReference type="ARBA" id="ARBA00023136"/>
    </source>
</evidence>
<proteinExistence type="predicted"/>
<dbReference type="EMBL" id="SWFM01000001">
    <property type="protein sequence ID" value="TKD72055.1"/>
    <property type="molecule type" value="Genomic_DNA"/>
</dbReference>
<feature type="domain" description="ABC-type glycine betaine transport system substrate-binding" evidence="6">
    <location>
        <begin position="34"/>
        <end position="277"/>
    </location>
</feature>
<accession>A0A4U1MN08</accession>
<dbReference type="PROSITE" id="PS51257">
    <property type="entry name" value="PROKAR_LIPOPROTEIN"/>
    <property type="match status" value="1"/>
</dbReference>